<dbReference type="InterPro" id="IPR016193">
    <property type="entry name" value="Cytidine_deaminase-like"/>
</dbReference>
<evidence type="ECO:0000256" key="4">
    <source>
        <dbReference type="ARBA" id="ARBA00012783"/>
    </source>
</evidence>
<gene>
    <name evidence="17" type="primary">cdd</name>
    <name evidence="17" type="ORF">GQN54_08110</name>
</gene>
<dbReference type="EC" id="3.5.4.5" evidence="4 15"/>
<feature type="binding site" evidence="14">
    <location>
        <position position="115"/>
    </location>
    <ligand>
        <name>Zn(2+)</name>
        <dbReference type="ChEBI" id="CHEBI:29105"/>
        <note>catalytic</note>
    </ligand>
</feature>
<name>A0A6N9NKT8_9FLAO</name>
<evidence type="ECO:0000256" key="15">
    <source>
        <dbReference type="RuleBase" id="RU364006"/>
    </source>
</evidence>
<dbReference type="GO" id="GO:0042802">
    <property type="term" value="F:identical protein binding"/>
    <property type="evidence" value="ECO:0007669"/>
    <property type="project" value="UniProtKB-ARBA"/>
</dbReference>
<evidence type="ECO:0000256" key="11">
    <source>
        <dbReference type="ARBA" id="ARBA00049558"/>
    </source>
</evidence>
<feature type="binding site" evidence="14">
    <location>
        <position position="73"/>
    </location>
    <ligand>
        <name>Zn(2+)</name>
        <dbReference type="ChEBI" id="CHEBI:29105"/>
        <note>catalytic</note>
    </ligand>
</feature>
<dbReference type="AlphaFoldDB" id="A0A6N9NKT8"/>
<dbReference type="SUPFAM" id="SSF53927">
    <property type="entry name" value="Cytidine deaminase-like"/>
    <property type="match status" value="1"/>
</dbReference>
<feature type="domain" description="CMP/dCMP-type deaminase" evidence="16">
    <location>
        <begin position="21"/>
        <end position="158"/>
    </location>
</feature>
<dbReference type="InterPro" id="IPR002125">
    <property type="entry name" value="CMP_dCMP_dom"/>
</dbReference>
<protein>
    <recommendedName>
        <fullName evidence="5 15">Cytidine deaminase</fullName>
        <ecNumber evidence="4 15">3.5.4.5</ecNumber>
    </recommendedName>
    <alternativeName>
        <fullName evidence="9 15">Cytidine aminohydrolase</fullName>
    </alternativeName>
</protein>
<comment type="catalytic activity">
    <reaction evidence="10 15">
        <text>2'-deoxycytidine + H2O + H(+) = 2'-deoxyuridine + NH4(+)</text>
        <dbReference type="Rhea" id="RHEA:13433"/>
        <dbReference type="ChEBI" id="CHEBI:15377"/>
        <dbReference type="ChEBI" id="CHEBI:15378"/>
        <dbReference type="ChEBI" id="CHEBI:15698"/>
        <dbReference type="ChEBI" id="CHEBI:16450"/>
        <dbReference type="ChEBI" id="CHEBI:28938"/>
        <dbReference type="EC" id="3.5.4.5"/>
    </reaction>
</comment>
<reference evidence="17 18" key="1">
    <citation type="submission" date="2019-12" db="EMBL/GenBank/DDBJ databases">
        <authorList>
            <person name="Zhao J."/>
        </authorList>
    </citation>
    <scope>NUCLEOTIDE SEQUENCE [LARGE SCALE GENOMIC DNA]</scope>
    <source>
        <strain evidence="17 18">S-15</strain>
    </source>
</reference>
<evidence type="ECO:0000256" key="6">
    <source>
        <dbReference type="ARBA" id="ARBA00022723"/>
    </source>
</evidence>
<evidence type="ECO:0000256" key="5">
    <source>
        <dbReference type="ARBA" id="ARBA00018266"/>
    </source>
</evidence>
<comment type="catalytic activity">
    <reaction evidence="11 15">
        <text>cytidine + H2O + H(+) = uridine + NH4(+)</text>
        <dbReference type="Rhea" id="RHEA:16069"/>
        <dbReference type="ChEBI" id="CHEBI:15377"/>
        <dbReference type="ChEBI" id="CHEBI:15378"/>
        <dbReference type="ChEBI" id="CHEBI:16704"/>
        <dbReference type="ChEBI" id="CHEBI:17562"/>
        <dbReference type="ChEBI" id="CHEBI:28938"/>
        <dbReference type="EC" id="3.5.4.5"/>
    </reaction>
</comment>
<organism evidence="17 18">
    <name type="scientific">Acidiluteibacter ferrifornacis</name>
    <dbReference type="NCBI Taxonomy" id="2692424"/>
    <lineage>
        <taxon>Bacteria</taxon>
        <taxon>Pseudomonadati</taxon>
        <taxon>Bacteroidota</taxon>
        <taxon>Flavobacteriia</taxon>
        <taxon>Flavobacteriales</taxon>
        <taxon>Cryomorphaceae</taxon>
        <taxon>Acidiluteibacter</taxon>
    </lineage>
</organism>
<evidence type="ECO:0000256" key="12">
    <source>
        <dbReference type="PIRSR" id="PIRSR606262-1"/>
    </source>
</evidence>
<dbReference type="PROSITE" id="PS51747">
    <property type="entry name" value="CYT_DCMP_DEAMINASES_2"/>
    <property type="match status" value="1"/>
</dbReference>
<evidence type="ECO:0000256" key="10">
    <source>
        <dbReference type="ARBA" id="ARBA00049252"/>
    </source>
</evidence>
<dbReference type="EMBL" id="WWNE01000006">
    <property type="protein sequence ID" value="NBG66081.1"/>
    <property type="molecule type" value="Genomic_DNA"/>
</dbReference>
<keyword evidence="7 15" id="KW-0378">Hydrolase</keyword>
<feature type="binding site" evidence="13">
    <location>
        <begin position="62"/>
        <end position="68"/>
    </location>
    <ligand>
        <name>substrate</name>
    </ligand>
</feature>
<evidence type="ECO:0000256" key="9">
    <source>
        <dbReference type="ARBA" id="ARBA00032005"/>
    </source>
</evidence>
<evidence type="ECO:0000256" key="13">
    <source>
        <dbReference type="PIRSR" id="PIRSR606262-2"/>
    </source>
</evidence>
<evidence type="ECO:0000313" key="18">
    <source>
        <dbReference type="Proteomes" id="UP000470771"/>
    </source>
</evidence>
<dbReference type="InterPro" id="IPR016192">
    <property type="entry name" value="APOBEC/CMP_deaminase_Zn-bd"/>
</dbReference>
<dbReference type="Gene3D" id="3.40.140.10">
    <property type="entry name" value="Cytidine Deaminase, domain 2"/>
    <property type="match status" value="1"/>
</dbReference>
<evidence type="ECO:0000256" key="1">
    <source>
        <dbReference type="ARBA" id="ARBA00001947"/>
    </source>
</evidence>
<dbReference type="PANTHER" id="PTHR11644:SF2">
    <property type="entry name" value="CYTIDINE DEAMINASE"/>
    <property type="match status" value="1"/>
</dbReference>
<dbReference type="CDD" id="cd01283">
    <property type="entry name" value="cytidine_deaminase"/>
    <property type="match status" value="1"/>
</dbReference>
<dbReference type="Pfam" id="PF00383">
    <property type="entry name" value="dCMP_cyt_deam_1"/>
    <property type="match status" value="1"/>
</dbReference>
<evidence type="ECO:0000256" key="3">
    <source>
        <dbReference type="ARBA" id="ARBA00006576"/>
    </source>
</evidence>
<dbReference type="NCBIfam" id="NF004064">
    <property type="entry name" value="PRK05578.1"/>
    <property type="match status" value="1"/>
</dbReference>
<dbReference type="RefSeq" id="WP_160633026.1">
    <property type="nucleotide sequence ID" value="NZ_WWNE01000006.1"/>
</dbReference>
<feature type="active site" description="Proton donor" evidence="12">
    <location>
        <position position="75"/>
    </location>
</feature>
<evidence type="ECO:0000256" key="7">
    <source>
        <dbReference type="ARBA" id="ARBA00022801"/>
    </source>
</evidence>
<dbReference type="GO" id="GO:0005829">
    <property type="term" value="C:cytosol"/>
    <property type="evidence" value="ECO:0007669"/>
    <property type="project" value="TreeGrafter"/>
</dbReference>
<evidence type="ECO:0000256" key="2">
    <source>
        <dbReference type="ARBA" id="ARBA00003949"/>
    </source>
</evidence>
<comment type="similarity">
    <text evidence="3 15">Belongs to the cytidine and deoxycytidylate deaminase family.</text>
</comment>
<keyword evidence="8 14" id="KW-0862">Zinc</keyword>
<dbReference type="PROSITE" id="PS00903">
    <property type="entry name" value="CYT_DCMP_DEAMINASES_1"/>
    <property type="match status" value="1"/>
</dbReference>
<dbReference type="InterPro" id="IPR006262">
    <property type="entry name" value="Cyt_deam_tetra"/>
</dbReference>
<dbReference type="NCBIfam" id="TIGR01354">
    <property type="entry name" value="cyt_deam_tetra"/>
    <property type="match status" value="1"/>
</dbReference>
<evidence type="ECO:0000256" key="8">
    <source>
        <dbReference type="ARBA" id="ARBA00022833"/>
    </source>
</evidence>
<sequence>MRIVKKQIEFSEYDSIDQLTEQEQSLLSQAIEVAHTAYAPYSNFKVGAAILLKNGEIVIGNNQENIAYPSGLCAERVAIFHAGATHPNEPISTIAIFAESETMPVDTPITPCGACRQVIMEYRQKQSTPIRVILKPQKGKIWIFECVTDLLPFAFDLKGLKNQN</sequence>
<evidence type="ECO:0000256" key="14">
    <source>
        <dbReference type="PIRSR" id="PIRSR606262-3"/>
    </source>
</evidence>
<accession>A0A6N9NKT8</accession>
<dbReference type="GO" id="GO:0008270">
    <property type="term" value="F:zinc ion binding"/>
    <property type="evidence" value="ECO:0007669"/>
    <property type="project" value="UniProtKB-UniRule"/>
</dbReference>
<evidence type="ECO:0000313" key="17">
    <source>
        <dbReference type="EMBL" id="NBG66081.1"/>
    </source>
</evidence>
<feature type="binding site" evidence="14">
    <location>
        <position position="112"/>
    </location>
    <ligand>
        <name>Zn(2+)</name>
        <dbReference type="ChEBI" id="CHEBI:29105"/>
        <note>catalytic</note>
    </ligand>
</feature>
<comment type="cofactor">
    <cofactor evidence="1 14 15">
        <name>Zn(2+)</name>
        <dbReference type="ChEBI" id="CHEBI:29105"/>
    </cofactor>
</comment>
<keyword evidence="6 14" id="KW-0479">Metal-binding</keyword>
<dbReference type="GO" id="GO:0055086">
    <property type="term" value="P:nucleobase-containing small molecule metabolic process"/>
    <property type="evidence" value="ECO:0007669"/>
    <property type="project" value="UniProtKB-ARBA"/>
</dbReference>
<dbReference type="Proteomes" id="UP000470771">
    <property type="component" value="Unassembled WGS sequence"/>
</dbReference>
<keyword evidence="18" id="KW-1185">Reference proteome</keyword>
<proteinExistence type="inferred from homology"/>
<dbReference type="GO" id="GO:0072527">
    <property type="term" value="P:pyrimidine-containing compound metabolic process"/>
    <property type="evidence" value="ECO:0007669"/>
    <property type="project" value="UniProtKB-ARBA"/>
</dbReference>
<dbReference type="InterPro" id="IPR050202">
    <property type="entry name" value="Cyt/Deoxycyt_deaminase"/>
</dbReference>
<comment type="function">
    <text evidence="2 15">This enzyme scavenges exogenous and endogenous cytidine and 2'-deoxycytidine for UMP synthesis.</text>
</comment>
<comment type="caution">
    <text evidence="17">The sequence shown here is derived from an EMBL/GenBank/DDBJ whole genome shotgun (WGS) entry which is preliminary data.</text>
</comment>
<evidence type="ECO:0000259" key="16">
    <source>
        <dbReference type="PROSITE" id="PS51747"/>
    </source>
</evidence>
<dbReference type="GO" id="GO:0004126">
    <property type="term" value="F:cytidine deaminase activity"/>
    <property type="evidence" value="ECO:0007669"/>
    <property type="project" value="UniProtKB-UniRule"/>
</dbReference>
<dbReference type="PANTHER" id="PTHR11644">
    <property type="entry name" value="CYTIDINE DEAMINASE"/>
    <property type="match status" value="1"/>
</dbReference>